<dbReference type="PROSITE" id="PS51257">
    <property type="entry name" value="PROKAR_LIPOPROTEIN"/>
    <property type="match status" value="1"/>
</dbReference>
<keyword evidence="5" id="KW-0812">Transmembrane</keyword>
<evidence type="ECO:0000256" key="2">
    <source>
        <dbReference type="ARBA" id="ARBA00011901"/>
    </source>
</evidence>
<dbReference type="PANTHER" id="PTHR30417">
    <property type="entry name" value="N-ACETYLMURAMOYL-L-ALANINE AMIDASE AMID"/>
    <property type="match status" value="1"/>
</dbReference>
<feature type="domain" description="N-acetylmuramoyl-L-alanine amidase" evidence="6">
    <location>
        <begin position="68"/>
        <end position="193"/>
    </location>
</feature>
<dbReference type="CDD" id="cd06583">
    <property type="entry name" value="PGRP"/>
    <property type="match status" value="1"/>
</dbReference>
<evidence type="ECO:0000256" key="3">
    <source>
        <dbReference type="ARBA" id="ARBA00022801"/>
    </source>
</evidence>
<protein>
    <recommendedName>
        <fullName evidence="2">N-acetylmuramoyl-L-alanine amidase</fullName>
        <ecNumber evidence="2">3.5.1.28</ecNumber>
    </recommendedName>
</protein>
<evidence type="ECO:0000259" key="6">
    <source>
        <dbReference type="SMART" id="SM00644"/>
    </source>
</evidence>
<evidence type="ECO:0000256" key="5">
    <source>
        <dbReference type="SAM" id="Phobius"/>
    </source>
</evidence>
<dbReference type="InterPro" id="IPR002502">
    <property type="entry name" value="Amidase_domain"/>
</dbReference>
<organism evidence="7 8">
    <name type="scientific">Eubacterium segne</name>
    <dbReference type="NCBI Taxonomy" id="2763045"/>
    <lineage>
        <taxon>Bacteria</taxon>
        <taxon>Bacillati</taxon>
        <taxon>Bacillota</taxon>
        <taxon>Clostridia</taxon>
        <taxon>Eubacteriales</taxon>
        <taxon>Eubacteriaceae</taxon>
        <taxon>Eubacterium</taxon>
    </lineage>
</organism>
<keyword evidence="8" id="KW-1185">Reference proteome</keyword>
<accession>A0ABR7F3N9</accession>
<dbReference type="EMBL" id="JACOOZ010000006">
    <property type="protein sequence ID" value="MBC5668236.1"/>
    <property type="molecule type" value="Genomic_DNA"/>
</dbReference>
<dbReference type="RefSeq" id="WP_186840477.1">
    <property type="nucleotide sequence ID" value="NZ_JACOOZ010000006.1"/>
</dbReference>
<evidence type="ECO:0000313" key="7">
    <source>
        <dbReference type="EMBL" id="MBC5668236.1"/>
    </source>
</evidence>
<keyword evidence="4" id="KW-0961">Cell wall biogenesis/degradation</keyword>
<comment type="caution">
    <text evidence="7">The sequence shown here is derived from an EMBL/GenBank/DDBJ whole genome shotgun (WGS) entry which is preliminary data.</text>
</comment>
<evidence type="ECO:0000256" key="4">
    <source>
        <dbReference type="ARBA" id="ARBA00023316"/>
    </source>
</evidence>
<evidence type="ECO:0000256" key="1">
    <source>
        <dbReference type="ARBA" id="ARBA00001561"/>
    </source>
</evidence>
<keyword evidence="5" id="KW-1133">Transmembrane helix</keyword>
<proteinExistence type="predicted"/>
<gene>
    <name evidence="7" type="ORF">H8S00_09595</name>
</gene>
<comment type="catalytic activity">
    <reaction evidence="1">
        <text>Hydrolyzes the link between N-acetylmuramoyl residues and L-amino acid residues in certain cell-wall glycopeptides.</text>
        <dbReference type="EC" id="3.5.1.28"/>
    </reaction>
</comment>
<dbReference type="Proteomes" id="UP000597877">
    <property type="component" value="Unassembled WGS sequence"/>
</dbReference>
<dbReference type="Gene3D" id="3.40.80.10">
    <property type="entry name" value="Peptidoglycan recognition protein-like"/>
    <property type="match status" value="1"/>
</dbReference>
<sequence length="216" mass="24800">MAKKSKRKRKLRKGRIVMAVIIVAAIVIMSCLVVKRINQNSEAKKVKNLAEIKIPDWIDSQIIDVDGASRNGYKLKGIKDIVVHYVGNPGTTAQQNHDFYAGDQSNVSSHFVVGLDGEIIQCIPINEWSAASNWRNNDTISIEVCHPDETGKFKKKTYSSLVKLVAWLENVCDIDESHVIRHYDITKKECPRYFVQHEDKWKTFKKNVEKYRLAHY</sequence>
<reference evidence="7 8" key="1">
    <citation type="submission" date="2020-08" db="EMBL/GenBank/DDBJ databases">
        <title>Genome public.</title>
        <authorList>
            <person name="Liu C."/>
            <person name="Sun Q."/>
        </authorList>
    </citation>
    <scope>NUCLEOTIDE SEQUENCE [LARGE SCALE GENOMIC DNA]</scope>
    <source>
        <strain evidence="7 8">BX4</strain>
    </source>
</reference>
<dbReference type="SMART" id="SM00644">
    <property type="entry name" value="Ami_2"/>
    <property type="match status" value="1"/>
</dbReference>
<dbReference type="EC" id="3.5.1.28" evidence="2"/>
<name>A0ABR7F3N9_9FIRM</name>
<dbReference type="SUPFAM" id="SSF55846">
    <property type="entry name" value="N-acetylmuramoyl-L-alanine amidase-like"/>
    <property type="match status" value="1"/>
</dbReference>
<evidence type="ECO:0000313" key="8">
    <source>
        <dbReference type="Proteomes" id="UP000597877"/>
    </source>
</evidence>
<keyword evidence="3" id="KW-0378">Hydrolase</keyword>
<dbReference type="InterPro" id="IPR036505">
    <property type="entry name" value="Amidase/PGRP_sf"/>
</dbReference>
<keyword evidence="5" id="KW-0472">Membrane</keyword>
<dbReference type="InterPro" id="IPR051206">
    <property type="entry name" value="NAMLAA_amidase_2"/>
</dbReference>
<feature type="transmembrane region" description="Helical" evidence="5">
    <location>
        <begin position="16"/>
        <end position="37"/>
    </location>
</feature>
<dbReference type="PANTHER" id="PTHR30417:SF1">
    <property type="entry name" value="N-ACETYLMURAMOYL-L-ALANINE AMIDASE AMID"/>
    <property type="match status" value="1"/>
</dbReference>
<dbReference type="Pfam" id="PF01510">
    <property type="entry name" value="Amidase_2"/>
    <property type="match status" value="1"/>
</dbReference>